<dbReference type="EMBL" id="CP020772">
    <property type="protein sequence ID" value="ARI75648.1"/>
    <property type="molecule type" value="Genomic_DNA"/>
</dbReference>
<reference evidence="1 2" key="1">
    <citation type="submission" date="2017-04" db="EMBL/GenBank/DDBJ databases">
        <title>The whole genome sequencing and assembly of Halobacillus mangrovi strain.</title>
        <authorList>
            <person name="Lee S.-J."/>
            <person name="Park M.-K."/>
            <person name="Kim J.-Y."/>
            <person name="Lee Y.-J."/>
            <person name="Yi H."/>
            <person name="Bahn Y.-S."/>
            <person name="Kim J.F."/>
            <person name="Lee D.-W."/>
        </authorList>
    </citation>
    <scope>NUCLEOTIDE SEQUENCE [LARGE SCALE GENOMIC DNA]</scope>
    <source>
        <strain evidence="1 2">KTB 131</strain>
    </source>
</reference>
<sequence length="95" mass="11323">MSNIAVYYRLANNEDTNRVIQCINKELHNFNDQHVIKGVFVDAHRERYHFNDLISRPLHEIDILFINEIIHDEFDWKLINQLSITEGFTIQLLGE</sequence>
<evidence type="ECO:0008006" key="3">
    <source>
        <dbReference type="Google" id="ProtNLM"/>
    </source>
</evidence>
<protein>
    <recommendedName>
        <fullName evidence="3">Resolvase/invertase-type recombinase catalytic domain-containing protein</fullName>
    </recommendedName>
</protein>
<accession>A0A1W5ZQT8</accession>
<dbReference type="AlphaFoldDB" id="A0A1W5ZQT8"/>
<gene>
    <name evidence="1" type="ORF">HM131_01875</name>
</gene>
<dbReference type="OrthoDB" id="2943655at2"/>
<organism evidence="1 2">
    <name type="scientific">Halobacillus mangrovi</name>
    <dbReference type="NCBI Taxonomy" id="402384"/>
    <lineage>
        <taxon>Bacteria</taxon>
        <taxon>Bacillati</taxon>
        <taxon>Bacillota</taxon>
        <taxon>Bacilli</taxon>
        <taxon>Bacillales</taxon>
        <taxon>Bacillaceae</taxon>
        <taxon>Halobacillus</taxon>
    </lineage>
</organism>
<evidence type="ECO:0000313" key="2">
    <source>
        <dbReference type="Proteomes" id="UP000192527"/>
    </source>
</evidence>
<evidence type="ECO:0000313" key="1">
    <source>
        <dbReference type="EMBL" id="ARI75648.1"/>
    </source>
</evidence>
<proteinExistence type="predicted"/>
<dbReference type="KEGG" id="hmn:HM131_01875"/>
<dbReference type="RefSeq" id="WP_085027387.1">
    <property type="nucleotide sequence ID" value="NZ_CP020772.1"/>
</dbReference>
<dbReference type="STRING" id="402384.HM131_01875"/>
<keyword evidence="2" id="KW-1185">Reference proteome</keyword>
<name>A0A1W5ZQT8_9BACI</name>
<dbReference type="Proteomes" id="UP000192527">
    <property type="component" value="Chromosome"/>
</dbReference>